<accession>A0A812KSF1</accession>
<evidence type="ECO:0000313" key="2">
    <source>
        <dbReference type="EMBL" id="CAE7232647.1"/>
    </source>
</evidence>
<sequence>MAVQFGNFYTFFYEDTVGRIAEDEVKLIAEGLLQKVNHYHFLYPIAQLFLWLGMLSSVLVCCVLLGLYYQANYPNTPAMWRCYSFILAVCAVGSVVFLIWMKFHMLREKQDKVRTKTSGPDFLKEAHHDAVDPFTAAVPVFDSDAQVEAAYREVFHTPTGGAGTLSELGTEVDLGESGGGAWDLGDCKAP</sequence>
<dbReference type="OrthoDB" id="441888at2759"/>
<dbReference type="EMBL" id="CAJNDS010000768">
    <property type="protein sequence ID" value="CAE7232647.1"/>
    <property type="molecule type" value="Genomic_DNA"/>
</dbReference>
<evidence type="ECO:0000313" key="3">
    <source>
        <dbReference type="Proteomes" id="UP000604046"/>
    </source>
</evidence>
<dbReference type="Proteomes" id="UP000604046">
    <property type="component" value="Unassembled WGS sequence"/>
</dbReference>
<evidence type="ECO:0000256" key="1">
    <source>
        <dbReference type="SAM" id="Phobius"/>
    </source>
</evidence>
<organism evidence="2 3">
    <name type="scientific">Symbiodinium natans</name>
    <dbReference type="NCBI Taxonomy" id="878477"/>
    <lineage>
        <taxon>Eukaryota</taxon>
        <taxon>Sar</taxon>
        <taxon>Alveolata</taxon>
        <taxon>Dinophyceae</taxon>
        <taxon>Suessiales</taxon>
        <taxon>Symbiodiniaceae</taxon>
        <taxon>Symbiodinium</taxon>
    </lineage>
</organism>
<keyword evidence="1" id="KW-0812">Transmembrane</keyword>
<feature type="transmembrane region" description="Helical" evidence="1">
    <location>
        <begin position="48"/>
        <end position="71"/>
    </location>
</feature>
<comment type="caution">
    <text evidence="2">The sequence shown here is derived from an EMBL/GenBank/DDBJ whole genome shotgun (WGS) entry which is preliminary data.</text>
</comment>
<dbReference type="AlphaFoldDB" id="A0A812KSF1"/>
<reference evidence="2" key="1">
    <citation type="submission" date="2021-02" db="EMBL/GenBank/DDBJ databases">
        <authorList>
            <person name="Dougan E. K."/>
            <person name="Rhodes N."/>
            <person name="Thang M."/>
            <person name="Chan C."/>
        </authorList>
    </citation>
    <scope>NUCLEOTIDE SEQUENCE</scope>
</reference>
<feature type="transmembrane region" description="Helical" evidence="1">
    <location>
        <begin position="83"/>
        <end position="101"/>
    </location>
</feature>
<protein>
    <submittedName>
        <fullName evidence="2">Uncharacterized protein</fullName>
    </submittedName>
</protein>
<keyword evidence="1" id="KW-1133">Transmembrane helix</keyword>
<keyword evidence="3" id="KW-1185">Reference proteome</keyword>
<keyword evidence="1" id="KW-0472">Membrane</keyword>
<proteinExistence type="predicted"/>
<name>A0A812KSF1_9DINO</name>
<gene>
    <name evidence="2" type="ORF">SNAT2548_LOCUS9650</name>
</gene>